<accession>A0AAP4A0X4</accession>
<comment type="caution">
    <text evidence="2">The sequence shown here is derived from an EMBL/GenBank/DDBJ whole genome shotgun (WGS) entry which is preliminary data.</text>
</comment>
<organism evidence="2 3">
    <name type="scientific">Paenibacillus polymyxa</name>
    <name type="common">Bacillus polymyxa</name>
    <dbReference type="NCBI Taxonomy" id="1406"/>
    <lineage>
        <taxon>Bacteria</taxon>
        <taxon>Bacillati</taxon>
        <taxon>Bacillota</taxon>
        <taxon>Bacilli</taxon>
        <taxon>Bacillales</taxon>
        <taxon>Paenibacillaceae</taxon>
        <taxon>Paenibacillus</taxon>
    </lineage>
</organism>
<feature type="transmembrane region" description="Helical" evidence="1">
    <location>
        <begin position="32"/>
        <end position="50"/>
    </location>
</feature>
<keyword evidence="1" id="KW-0812">Transmembrane</keyword>
<keyword evidence="1" id="KW-0472">Membrane</keyword>
<protein>
    <submittedName>
        <fullName evidence="2">Uncharacterized protein</fullName>
    </submittedName>
</protein>
<keyword evidence="1" id="KW-1133">Transmembrane helix</keyword>
<dbReference type="EMBL" id="JARVWT010000008">
    <property type="protein sequence ID" value="MDH2332863.1"/>
    <property type="molecule type" value="Genomic_DNA"/>
</dbReference>
<evidence type="ECO:0000313" key="2">
    <source>
        <dbReference type="EMBL" id="MDH2332863.1"/>
    </source>
</evidence>
<sequence>MLKKPYYSIVLILIAFLATLTLRIVYHPSHFIYDWLMATYAIRLIGRALYEKYQANQRSRIKSDTIVEVIMIIISFGVIMFLFLSQETWMHKLLFLIAELYFLIYSSVTFTEIIKKGRN</sequence>
<dbReference type="RefSeq" id="WP_279835065.1">
    <property type="nucleotide sequence ID" value="NZ_JARVWT010000008.1"/>
</dbReference>
<feature type="transmembrane region" description="Helical" evidence="1">
    <location>
        <begin position="90"/>
        <end position="114"/>
    </location>
</feature>
<evidence type="ECO:0000313" key="3">
    <source>
        <dbReference type="Proteomes" id="UP001229409"/>
    </source>
</evidence>
<gene>
    <name evidence="2" type="ORF">QDS18_18585</name>
</gene>
<reference evidence="2" key="1">
    <citation type="submission" date="2023-04" db="EMBL/GenBank/DDBJ databases">
        <title>Uncovering the Secrets of Slow-Growing Bacteria in Tropical Savanna Soil through Cultivation and Genomic Analysis.</title>
        <authorList>
            <person name="Goncalves O.S."/>
            <person name="Santana M.F."/>
        </authorList>
    </citation>
    <scope>NUCLEOTIDE SEQUENCE</scope>
    <source>
        <strain evidence="2">ANTI</strain>
    </source>
</reference>
<feature type="transmembrane region" description="Helical" evidence="1">
    <location>
        <begin position="7"/>
        <end position="26"/>
    </location>
</feature>
<proteinExistence type="predicted"/>
<feature type="transmembrane region" description="Helical" evidence="1">
    <location>
        <begin position="66"/>
        <end position="84"/>
    </location>
</feature>
<name>A0AAP4A0X4_PAEPO</name>
<dbReference type="Proteomes" id="UP001229409">
    <property type="component" value="Unassembled WGS sequence"/>
</dbReference>
<evidence type="ECO:0000256" key="1">
    <source>
        <dbReference type="SAM" id="Phobius"/>
    </source>
</evidence>
<dbReference type="AlphaFoldDB" id="A0AAP4A0X4"/>